<keyword evidence="3" id="KW-0813">Transport</keyword>
<dbReference type="OrthoDB" id="106838at2"/>
<gene>
    <name evidence="8" type="ORF">DENOEST_3842</name>
</gene>
<dbReference type="GO" id="GO:0005886">
    <property type="term" value="C:plasma membrane"/>
    <property type="evidence" value="ECO:0007669"/>
    <property type="project" value="UniProtKB-SubCell"/>
</dbReference>
<dbReference type="Proteomes" id="UP000515733">
    <property type="component" value="Chromosome"/>
</dbReference>
<evidence type="ECO:0000313" key="9">
    <source>
        <dbReference type="Proteomes" id="UP000515733"/>
    </source>
</evidence>
<keyword evidence="6" id="KW-1133">Transmembrane helix</keyword>
<evidence type="ECO:0000256" key="6">
    <source>
        <dbReference type="ARBA" id="ARBA00022989"/>
    </source>
</evidence>
<comment type="subcellular location">
    <subcellularLocation>
        <location evidence="1">Cell membrane</location>
        <topology evidence="1">Multi-pass membrane protein</topology>
    </subcellularLocation>
</comment>
<dbReference type="KEGG" id="doe:DENOEST_3842"/>
<evidence type="ECO:0000313" key="8">
    <source>
        <dbReference type="EMBL" id="CAB1370996.1"/>
    </source>
</evidence>
<comment type="similarity">
    <text evidence="2">Belongs to the autoinducer-2 exporter (AI-2E) (TC 2.A.86) family.</text>
</comment>
<keyword evidence="7" id="KW-0472">Membrane</keyword>
<dbReference type="PROSITE" id="PS51257">
    <property type="entry name" value="PROKAR_LIPOPROTEIN"/>
    <property type="match status" value="1"/>
</dbReference>
<keyword evidence="4" id="KW-1003">Cell membrane</keyword>
<evidence type="ECO:0000256" key="4">
    <source>
        <dbReference type="ARBA" id="ARBA00022475"/>
    </source>
</evidence>
<evidence type="ECO:0000256" key="5">
    <source>
        <dbReference type="ARBA" id="ARBA00022692"/>
    </source>
</evidence>
<keyword evidence="9" id="KW-1185">Reference proteome</keyword>
<name>A0A6S6YEL3_9PROT</name>
<protein>
    <submittedName>
        <fullName evidence="8">AI-2E family transporter</fullName>
    </submittedName>
</protein>
<dbReference type="InterPro" id="IPR002549">
    <property type="entry name" value="AI-2E-like"/>
</dbReference>
<sequence length="348" mass="36492">MPRPPFDRVPTVFALSLLVGGCLLVLWPFLTALVWAAILASTSWPGFLWLDRRVGGRRVVAASLMILLVAVVLLGPVAIVALVLADNVAELDRAATALFQNGLPDAPAWLAKLPLVGQSGYDYWQRFAHDGAQLTVELQKLAKPAKDAALVGGRIVGQGVIDIALSIFLAFFFFLHGEALSRRLGIALGRLSRDRASYLLGIARGAVTGVIYGILGTGLAQGILAAMGFAIAGVPGAVLLGLATFFLSVVPVGPPLVWGGAAIWLLQQGEPGWAAFVAAWGFFLVSMADNLIKPFIISRGASLPFAVVFLGMLGGVLAFGVIGAFLGPALLAVGYRLAIEWTAMESPA</sequence>
<dbReference type="AlphaFoldDB" id="A0A6S6YEL3"/>
<evidence type="ECO:0000256" key="2">
    <source>
        <dbReference type="ARBA" id="ARBA00009773"/>
    </source>
</evidence>
<dbReference type="PANTHER" id="PTHR21716:SF67">
    <property type="entry name" value="TRANSPORT PROTEIN YDIK-RELATED"/>
    <property type="match status" value="1"/>
</dbReference>
<dbReference type="PANTHER" id="PTHR21716">
    <property type="entry name" value="TRANSMEMBRANE PROTEIN"/>
    <property type="match status" value="1"/>
</dbReference>
<organism evidence="8 9">
    <name type="scientific">Denitratisoma oestradiolicum</name>
    <dbReference type="NCBI Taxonomy" id="311182"/>
    <lineage>
        <taxon>Bacteria</taxon>
        <taxon>Pseudomonadati</taxon>
        <taxon>Pseudomonadota</taxon>
        <taxon>Betaproteobacteria</taxon>
        <taxon>Nitrosomonadales</taxon>
        <taxon>Sterolibacteriaceae</taxon>
        <taxon>Denitratisoma</taxon>
    </lineage>
</organism>
<reference evidence="8 9" key="1">
    <citation type="submission" date="2020-03" db="EMBL/GenBank/DDBJ databases">
        <authorList>
            <consortium name="Genoscope - CEA"/>
            <person name="William W."/>
        </authorList>
    </citation>
    <scope>NUCLEOTIDE SEQUENCE [LARGE SCALE GENOMIC DNA]</scope>
    <source>
        <strain evidence="9">DSM 16959</strain>
    </source>
</reference>
<dbReference type="Pfam" id="PF01594">
    <property type="entry name" value="AI-2E_transport"/>
    <property type="match status" value="1"/>
</dbReference>
<evidence type="ECO:0000256" key="7">
    <source>
        <dbReference type="ARBA" id="ARBA00023136"/>
    </source>
</evidence>
<keyword evidence="5" id="KW-0812">Transmembrane</keyword>
<evidence type="ECO:0000256" key="3">
    <source>
        <dbReference type="ARBA" id="ARBA00022448"/>
    </source>
</evidence>
<proteinExistence type="inferred from homology"/>
<evidence type="ECO:0000256" key="1">
    <source>
        <dbReference type="ARBA" id="ARBA00004651"/>
    </source>
</evidence>
<dbReference type="EMBL" id="LR778301">
    <property type="protein sequence ID" value="CAB1370996.1"/>
    <property type="molecule type" value="Genomic_DNA"/>
</dbReference>
<dbReference type="RefSeq" id="WP_145770375.1">
    <property type="nucleotide sequence ID" value="NZ_LR778301.1"/>
</dbReference>
<accession>A0A6S6YEL3</accession>